<comment type="caution">
    <text evidence="2">The sequence shown here is derived from an EMBL/GenBank/DDBJ whole genome shotgun (WGS) entry which is preliminary data.</text>
</comment>
<dbReference type="Proteomes" id="UP001589575">
    <property type="component" value="Unassembled WGS sequence"/>
</dbReference>
<proteinExistence type="predicted"/>
<reference evidence="2 3" key="1">
    <citation type="submission" date="2024-09" db="EMBL/GenBank/DDBJ databases">
        <authorList>
            <person name="Sun Q."/>
            <person name="Mori K."/>
        </authorList>
    </citation>
    <scope>NUCLEOTIDE SEQUENCE [LARGE SCALE GENOMIC DNA]</scope>
    <source>
        <strain evidence="2 3">CCM 7609</strain>
    </source>
</reference>
<feature type="region of interest" description="Disordered" evidence="1">
    <location>
        <begin position="1"/>
        <end position="58"/>
    </location>
</feature>
<keyword evidence="3" id="KW-1185">Reference proteome</keyword>
<evidence type="ECO:0000256" key="1">
    <source>
        <dbReference type="SAM" id="MobiDB-lite"/>
    </source>
</evidence>
<evidence type="ECO:0000313" key="3">
    <source>
        <dbReference type="Proteomes" id="UP001589575"/>
    </source>
</evidence>
<protein>
    <submittedName>
        <fullName evidence="2">Uncharacterized protein</fullName>
    </submittedName>
</protein>
<sequence>MPWTTSWPRRRQGPPACRTPNPRAGTGRPTRCSGSSSGSRIAGPVAEGGPGQPGLPSAFREFPLRITSM</sequence>
<organism evidence="2 3">
    <name type="scientific">Citricoccus parietis</name>
    <dbReference type="NCBI Taxonomy" id="592307"/>
    <lineage>
        <taxon>Bacteria</taxon>
        <taxon>Bacillati</taxon>
        <taxon>Actinomycetota</taxon>
        <taxon>Actinomycetes</taxon>
        <taxon>Micrococcales</taxon>
        <taxon>Micrococcaceae</taxon>
        <taxon>Citricoccus</taxon>
    </lineage>
</organism>
<name>A0ABV5G8J5_9MICC</name>
<dbReference type="EMBL" id="JBHMFI010000023">
    <property type="protein sequence ID" value="MFB9075258.1"/>
    <property type="molecule type" value="Genomic_DNA"/>
</dbReference>
<evidence type="ECO:0000313" key="2">
    <source>
        <dbReference type="EMBL" id="MFB9075258.1"/>
    </source>
</evidence>
<gene>
    <name evidence="2" type="ORF">ACFFX0_30430</name>
</gene>
<accession>A0ABV5G8J5</accession>